<gene>
    <name evidence="1" type="ORF">HPB47_020550</name>
</gene>
<evidence type="ECO:0000313" key="1">
    <source>
        <dbReference type="EMBL" id="KAG0432751.1"/>
    </source>
</evidence>
<dbReference type="Proteomes" id="UP000805193">
    <property type="component" value="Unassembled WGS sequence"/>
</dbReference>
<keyword evidence="2" id="KW-1185">Reference proteome</keyword>
<reference evidence="1 2" key="1">
    <citation type="journal article" date="2020" name="Cell">
        <title>Large-Scale Comparative Analyses of Tick Genomes Elucidate Their Genetic Diversity and Vector Capacities.</title>
        <authorList>
            <consortium name="Tick Genome and Microbiome Consortium (TIGMIC)"/>
            <person name="Jia N."/>
            <person name="Wang J."/>
            <person name="Shi W."/>
            <person name="Du L."/>
            <person name="Sun Y."/>
            <person name="Zhan W."/>
            <person name="Jiang J.F."/>
            <person name="Wang Q."/>
            <person name="Zhang B."/>
            <person name="Ji P."/>
            <person name="Bell-Sakyi L."/>
            <person name="Cui X.M."/>
            <person name="Yuan T.T."/>
            <person name="Jiang B.G."/>
            <person name="Yang W.F."/>
            <person name="Lam T.T."/>
            <person name="Chang Q.C."/>
            <person name="Ding S.J."/>
            <person name="Wang X.J."/>
            <person name="Zhu J.G."/>
            <person name="Ruan X.D."/>
            <person name="Zhao L."/>
            <person name="Wei J.T."/>
            <person name="Ye R.Z."/>
            <person name="Que T.C."/>
            <person name="Du C.H."/>
            <person name="Zhou Y.H."/>
            <person name="Cheng J.X."/>
            <person name="Dai P.F."/>
            <person name="Guo W.B."/>
            <person name="Han X.H."/>
            <person name="Huang E.J."/>
            <person name="Li L.F."/>
            <person name="Wei W."/>
            <person name="Gao Y.C."/>
            <person name="Liu J.Z."/>
            <person name="Shao H.Z."/>
            <person name="Wang X."/>
            <person name="Wang C.C."/>
            <person name="Yang T.C."/>
            <person name="Huo Q.B."/>
            <person name="Li W."/>
            <person name="Chen H.Y."/>
            <person name="Chen S.E."/>
            <person name="Zhou L.G."/>
            <person name="Ni X.B."/>
            <person name="Tian J.H."/>
            <person name="Sheng Y."/>
            <person name="Liu T."/>
            <person name="Pan Y.S."/>
            <person name="Xia L.Y."/>
            <person name="Li J."/>
            <person name="Zhao F."/>
            <person name="Cao W.C."/>
        </authorList>
    </citation>
    <scope>NUCLEOTIDE SEQUENCE [LARGE SCALE GENOMIC DNA]</scope>
    <source>
        <strain evidence="1">Iper-2018</strain>
    </source>
</reference>
<proteinExistence type="predicted"/>
<organism evidence="1 2">
    <name type="scientific">Ixodes persulcatus</name>
    <name type="common">Taiga tick</name>
    <dbReference type="NCBI Taxonomy" id="34615"/>
    <lineage>
        <taxon>Eukaryota</taxon>
        <taxon>Metazoa</taxon>
        <taxon>Ecdysozoa</taxon>
        <taxon>Arthropoda</taxon>
        <taxon>Chelicerata</taxon>
        <taxon>Arachnida</taxon>
        <taxon>Acari</taxon>
        <taxon>Parasitiformes</taxon>
        <taxon>Ixodida</taxon>
        <taxon>Ixodoidea</taxon>
        <taxon>Ixodidae</taxon>
        <taxon>Ixodinae</taxon>
        <taxon>Ixodes</taxon>
    </lineage>
</organism>
<feature type="non-terminal residue" evidence="1">
    <location>
        <position position="613"/>
    </location>
</feature>
<evidence type="ECO:0000313" key="2">
    <source>
        <dbReference type="Proteomes" id="UP000805193"/>
    </source>
</evidence>
<name>A0AC60QF17_IXOPE</name>
<comment type="caution">
    <text evidence="1">The sequence shown here is derived from an EMBL/GenBank/DDBJ whole genome shotgun (WGS) entry which is preliminary data.</text>
</comment>
<dbReference type="EMBL" id="JABSTQ010009121">
    <property type="protein sequence ID" value="KAG0432751.1"/>
    <property type="molecule type" value="Genomic_DNA"/>
</dbReference>
<accession>A0AC60QF17</accession>
<sequence>KQSPPRPQAMGNSLKNFLGALVRRKKVTTEGAEVSQLNRCLSTFDLTLLGVGGTLGLGIYVLAGQVASTKAGPAVVLSFLIAAVASVFSGLCYAEFGARVPKAGSAYVYSYVTVGEFMAFVIGWNLILEYVIGTASVARGYSGYMDSLLNHTMETHFREWMPMGVSWLSTYPDVFALAITLFLAGMLAIGVKESTRFNNVFTLVNLLVVVYVVIVGAFKADIRNWQLKPEDIPRNDTGVGGFFPYGVGGMLNGAASCFYAFVGFDCIATMGEEVRNPRRAIPISIVVSLAIVFLAYFGVSVIETLVWPYWDQNVSAPLPYVFDRVGWPVAKWVVSIGALAGLSTSLLGGMFPLPRVLYAMGSDGLIFRFLAIVHPRLKTPLLATLLSGVFAGTMAMIFNVEELANMMSIGTLLAYSLVAVSVLMLRYEVPSQSHGETGTLDNDAMDLKPRSSFTTMFNSDDLQSPTMETSYLVKTLTLVLGVLFCTMNGILVFAEGPFFNGELLVVIPFAGVALLAVLCIIVISRQPSASTESLSFAVPFVPYIPMFNMFVNLYLMMRLPPSTWVRFVVWMVLGFLIYFGYGIFNSSQRKPSPPFLRDAASVDSVLSSDNQSD</sequence>
<feature type="non-terminal residue" evidence="1">
    <location>
        <position position="1"/>
    </location>
</feature>
<protein>
    <submittedName>
        <fullName evidence="1">Uncharacterized protein</fullName>
    </submittedName>
</protein>